<evidence type="ECO:0000313" key="5">
    <source>
        <dbReference type="Proteomes" id="UP000001409"/>
    </source>
</evidence>
<dbReference type="eggNOG" id="ENOG50339YM">
    <property type="taxonomic scope" value="Bacteria"/>
</dbReference>
<dbReference type="EMBL" id="BA000035">
    <property type="protein sequence ID" value="BAC16874.1"/>
    <property type="molecule type" value="Genomic_DNA"/>
</dbReference>
<keyword evidence="2" id="KW-0812">Transmembrane</keyword>
<feature type="domain" description="DUF1707" evidence="3">
    <location>
        <begin position="22"/>
        <end position="73"/>
    </location>
</feature>
<feature type="region of interest" description="Disordered" evidence="1">
    <location>
        <begin position="1"/>
        <end position="22"/>
    </location>
</feature>
<keyword evidence="5" id="KW-1185">Reference proteome</keyword>
<accession>Q8FUF6</accession>
<dbReference type="InterPro" id="IPR012551">
    <property type="entry name" value="DUF1707_SHOCT-like"/>
</dbReference>
<name>Q8FUF6_COREF</name>
<evidence type="ECO:0000313" key="4">
    <source>
        <dbReference type="EMBL" id="BAC16874.1"/>
    </source>
</evidence>
<evidence type="ECO:0000256" key="2">
    <source>
        <dbReference type="SAM" id="Phobius"/>
    </source>
</evidence>
<dbReference type="Pfam" id="PF08044">
    <property type="entry name" value="DUF1707"/>
    <property type="match status" value="1"/>
</dbReference>
<feature type="transmembrane region" description="Helical" evidence="2">
    <location>
        <begin position="112"/>
        <end position="137"/>
    </location>
</feature>
<dbReference type="HOGENOM" id="CLU_102484_1_0_11"/>
<evidence type="ECO:0000256" key="1">
    <source>
        <dbReference type="SAM" id="MobiDB-lite"/>
    </source>
</evidence>
<dbReference type="Proteomes" id="UP000001409">
    <property type="component" value="Chromosome"/>
</dbReference>
<organism evidence="4 5">
    <name type="scientific">Corynebacterium efficiens (strain DSM 44549 / YS-314 / AJ 12310 / JCM 11189 / NBRC 100395)</name>
    <dbReference type="NCBI Taxonomy" id="196164"/>
    <lineage>
        <taxon>Bacteria</taxon>
        <taxon>Bacillati</taxon>
        <taxon>Actinomycetota</taxon>
        <taxon>Actinomycetes</taxon>
        <taxon>Mycobacteriales</taxon>
        <taxon>Corynebacteriaceae</taxon>
        <taxon>Corynebacterium</taxon>
    </lineage>
</organism>
<dbReference type="KEGG" id="cef:CE0064"/>
<proteinExistence type="predicted"/>
<keyword evidence="2" id="KW-0472">Membrane</keyword>
<evidence type="ECO:0000259" key="3">
    <source>
        <dbReference type="Pfam" id="PF08044"/>
    </source>
</evidence>
<dbReference type="STRING" id="196164.gene:10740454"/>
<protein>
    <recommendedName>
        <fullName evidence="3">DUF1707 domain-containing protein</fullName>
    </recommendedName>
</protein>
<reference evidence="4 5" key="1">
    <citation type="journal article" date="2003" name="Genome Res.">
        <title>Comparative complete genome sequence analysis of the amino acid replacements responsible for the thermostability of Corynebacterium efficiens.</title>
        <authorList>
            <person name="Nishio Y."/>
            <person name="Nakamura Y."/>
            <person name="Kawarabayasi Y."/>
            <person name="Usuda Y."/>
            <person name="Kimura E."/>
            <person name="Sugimoto S."/>
            <person name="Matsui K."/>
            <person name="Yamagishi A."/>
            <person name="Kikuchi H."/>
            <person name="Ikeo K."/>
            <person name="Gojobori T."/>
        </authorList>
    </citation>
    <scope>NUCLEOTIDE SEQUENCE [LARGE SCALE GENOMIC DNA]</scope>
    <source>
        <strain evidence="5">DSM 44549 / YS-314 / AJ 12310 / JCM 11189 / NBRC 100395</strain>
    </source>
</reference>
<sequence>MFYAGDITLPGRPLMEQTPDKRAGDAERSHALDRLGQYFADGYLDITEFDERTGKAAVARTQGELEALFADLPEQQDPQVFTAPVPRSEVSAQRELDEVLSRGKKLQRIDGAIWAIVLILFFLGTFVFSVGFAWVLFPLGAFASWGARSALDVGDEDEELIEELRSKEREERAERLRRAAERRRELGQ</sequence>
<keyword evidence="2" id="KW-1133">Transmembrane helix</keyword>
<dbReference type="AlphaFoldDB" id="Q8FUF6"/>